<accession>A0A0K0DH32</accession>
<evidence type="ECO:0000256" key="5">
    <source>
        <dbReference type="ARBA" id="ARBA00022840"/>
    </source>
</evidence>
<comment type="similarity">
    <text evidence="1 9">Belongs to the class-I aminoacyl-tRNA synthetase family.</text>
</comment>
<proteinExistence type="inferred from homology"/>
<sequence length="516" mass="58247">LGRIGQIIEVIFPEAIITDSLPAHQRVEYESKLLLGSDEASVDLFIRRLVLQLASLGRRRRLIALMVFPMTILLRLYSKCNSDFRRYLSSHLSPVSAKSTTASEEKKKNIFLPRTSFVNHVKSSNRGVLDQQLADSGGFELLDGPPYANGAVHAGHALNKILKDFIVKSRIALGYRVRFRPGWDCHGLPIELKISKNAKGKSALEIRALARQLAMESILKQMNSFKRWGVSAAWTHPYLTMDSMYVAEQLRLFAKMIEKNIVYRDFKPVHWSPSSRTALAESELEYEEHTSTAVFFRFRVWTSTPWTLPLNNAICISPVSYYLAISFDDNSKHPELALPILAGTHVTMSMGTGLVHTSFAHGFADYEIAAAGNYKVESFVDEDGRYTRHMGVDLEAKDVLEEGQQEPVIIRSSAQWFFNVSSIAKRATELVERIQVGTDDSDLRDTLSRMVSARRSWCISRQRVWGTPIPAFIDTNGEAYTSKELVEYVADLVEEKGADIWWKCSVEDLLTEKVCG</sequence>
<keyword evidence="3 9" id="KW-0436">Ligase</keyword>
<dbReference type="Gene3D" id="3.90.740.10">
    <property type="entry name" value="Valyl/Leucyl/Isoleucyl-tRNA synthetase, editing domain"/>
    <property type="match status" value="1"/>
</dbReference>
<dbReference type="Proteomes" id="UP000035642">
    <property type="component" value="Unassembled WGS sequence"/>
</dbReference>
<dbReference type="Gene3D" id="3.40.50.620">
    <property type="entry name" value="HUPs"/>
    <property type="match status" value="2"/>
</dbReference>
<dbReference type="InterPro" id="IPR002300">
    <property type="entry name" value="aa-tRNA-synth_Ia"/>
</dbReference>
<dbReference type="EC" id="6.1.1.5" evidence="2"/>
<protein>
    <recommendedName>
        <fullName evidence="2">isoleucine--tRNA ligase</fullName>
        <ecNumber evidence="2">6.1.1.5</ecNumber>
    </recommendedName>
    <alternativeName>
        <fullName evidence="8">Isoleucyl-tRNA synthetase</fullName>
    </alternativeName>
</protein>
<dbReference type="Pfam" id="PF00133">
    <property type="entry name" value="tRNA-synt_1"/>
    <property type="match status" value="1"/>
</dbReference>
<dbReference type="GO" id="GO:0004822">
    <property type="term" value="F:isoleucine-tRNA ligase activity"/>
    <property type="evidence" value="ECO:0007669"/>
    <property type="project" value="UniProtKB-EC"/>
</dbReference>
<dbReference type="STRING" id="6313.A0A0K0DH32"/>
<dbReference type="SUPFAM" id="SSF50677">
    <property type="entry name" value="ValRS/IleRS/LeuRS editing domain"/>
    <property type="match status" value="1"/>
</dbReference>
<dbReference type="AlphaFoldDB" id="A0A0K0DH32"/>
<evidence type="ECO:0000256" key="2">
    <source>
        <dbReference type="ARBA" id="ARBA00013165"/>
    </source>
</evidence>
<dbReference type="GO" id="GO:0006428">
    <property type="term" value="P:isoleucyl-tRNA aminoacylation"/>
    <property type="evidence" value="ECO:0007669"/>
    <property type="project" value="InterPro"/>
</dbReference>
<evidence type="ECO:0000256" key="6">
    <source>
        <dbReference type="ARBA" id="ARBA00022917"/>
    </source>
</evidence>
<dbReference type="GO" id="GO:0005739">
    <property type="term" value="C:mitochondrion"/>
    <property type="evidence" value="ECO:0007669"/>
    <property type="project" value="TreeGrafter"/>
</dbReference>
<evidence type="ECO:0000256" key="8">
    <source>
        <dbReference type="ARBA" id="ARBA00032665"/>
    </source>
</evidence>
<keyword evidence="7 9" id="KW-0030">Aminoacyl-tRNA synthetase</keyword>
<dbReference type="InterPro" id="IPR009008">
    <property type="entry name" value="Val/Leu/Ile-tRNA-synth_edit"/>
</dbReference>
<evidence type="ECO:0000256" key="4">
    <source>
        <dbReference type="ARBA" id="ARBA00022741"/>
    </source>
</evidence>
<dbReference type="PRINTS" id="PR00984">
    <property type="entry name" value="TRNASYNTHILE"/>
</dbReference>
<dbReference type="InterPro" id="IPR014729">
    <property type="entry name" value="Rossmann-like_a/b/a_fold"/>
</dbReference>
<evidence type="ECO:0000313" key="11">
    <source>
        <dbReference type="Proteomes" id="UP000035642"/>
    </source>
</evidence>
<evidence type="ECO:0000259" key="10">
    <source>
        <dbReference type="Pfam" id="PF00133"/>
    </source>
</evidence>
<dbReference type="InterPro" id="IPR050081">
    <property type="entry name" value="Ile-tRNA_ligase"/>
</dbReference>
<keyword evidence="11" id="KW-1185">Reference proteome</keyword>
<dbReference type="GO" id="GO:0005524">
    <property type="term" value="F:ATP binding"/>
    <property type="evidence" value="ECO:0007669"/>
    <property type="project" value="UniProtKB-KW"/>
</dbReference>
<dbReference type="PANTHER" id="PTHR42765">
    <property type="entry name" value="SOLEUCYL-TRNA SYNTHETASE"/>
    <property type="match status" value="1"/>
</dbReference>
<reference evidence="12" key="2">
    <citation type="submission" date="2017-02" db="UniProtKB">
        <authorList>
            <consortium name="WormBaseParasite"/>
        </authorList>
    </citation>
    <scope>IDENTIFICATION</scope>
</reference>
<dbReference type="PANTHER" id="PTHR42765:SF1">
    <property type="entry name" value="ISOLEUCINE--TRNA LIGASE, MITOCHONDRIAL"/>
    <property type="match status" value="1"/>
</dbReference>
<keyword evidence="6 9" id="KW-0648">Protein biosynthesis</keyword>
<evidence type="ECO:0000256" key="7">
    <source>
        <dbReference type="ARBA" id="ARBA00023146"/>
    </source>
</evidence>
<evidence type="ECO:0000256" key="1">
    <source>
        <dbReference type="ARBA" id="ARBA00005594"/>
    </source>
</evidence>
<dbReference type="InterPro" id="IPR001412">
    <property type="entry name" value="aa-tRNA-synth_I_CS"/>
</dbReference>
<dbReference type="SUPFAM" id="SSF52374">
    <property type="entry name" value="Nucleotidylyl transferase"/>
    <property type="match status" value="1"/>
</dbReference>
<dbReference type="GO" id="GO:0032543">
    <property type="term" value="P:mitochondrial translation"/>
    <property type="evidence" value="ECO:0007669"/>
    <property type="project" value="TreeGrafter"/>
</dbReference>
<dbReference type="InterPro" id="IPR002301">
    <property type="entry name" value="Ile-tRNA-ligase"/>
</dbReference>
<evidence type="ECO:0000256" key="3">
    <source>
        <dbReference type="ARBA" id="ARBA00022598"/>
    </source>
</evidence>
<name>A0A0K0DH32_ANGCA</name>
<dbReference type="GO" id="GO:0002161">
    <property type="term" value="F:aminoacyl-tRNA deacylase activity"/>
    <property type="evidence" value="ECO:0007669"/>
    <property type="project" value="InterPro"/>
</dbReference>
<dbReference type="WBParaSite" id="ACAC_0001044701-mRNA-1">
    <property type="protein sequence ID" value="ACAC_0001044701-mRNA-1"/>
    <property type="gene ID" value="ACAC_0001044701"/>
</dbReference>
<evidence type="ECO:0000256" key="9">
    <source>
        <dbReference type="RuleBase" id="RU363035"/>
    </source>
</evidence>
<evidence type="ECO:0000313" key="12">
    <source>
        <dbReference type="WBParaSite" id="ACAC_0001044701-mRNA-1"/>
    </source>
</evidence>
<organism evidence="11 12">
    <name type="scientific">Angiostrongylus cantonensis</name>
    <name type="common">Rat lungworm</name>
    <dbReference type="NCBI Taxonomy" id="6313"/>
    <lineage>
        <taxon>Eukaryota</taxon>
        <taxon>Metazoa</taxon>
        <taxon>Ecdysozoa</taxon>
        <taxon>Nematoda</taxon>
        <taxon>Chromadorea</taxon>
        <taxon>Rhabditida</taxon>
        <taxon>Rhabditina</taxon>
        <taxon>Rhabditomorpha</taxon>
        <taxon>Strongyloidea</taxon>
        <taxon>Metastrongylidae</taxon>
        <taxon>Angiostrongylus</taxon>
    </lineage>
</organism>
<reference evidence="11" key="1">
    <citation type="submission" date="2012-09" db="EMBL/GenBank/DDBJ databases">
        <authorList>
            <person name="Martin A.A."/>
        </authorList>
    </citation>
    <scope>NUCLEOTIDE SEQUENCE</scope>
</reference>
<keyword evidence="5 9" id="KW-0067">ATP-binding</keyword>
<dbReference type="PROSITE" id="PS00178">
    <property type="entry name" value="AA_TRNA_LIGASE_I"/>
    <property type="match status" value="1"/>
</dbReference>
<keyword evidence="4 9" id="KW-0547">Nucleotide-binding</keyword>
<feature type="domain" description="Aminoacyl-tRNA synthetase class Ia" evidence="10">
    <location>
        <begin position="136"/>
        <end position="511"/>
    </location>
</feature>